<reference evidence="1" key="1">
    <citation type="submission" date="2021-03" db="EMBL/GenBank/DDBJ databases">
        <authorList>
            <person name="Tagirdzhanova G."/>
        </authorList>
    </citation>
    <scope>NUCLEOTIDE SEQUENCE</scope>
</reference>
<organism evidence="1 2">
    <name type="scientific">Alectoria fallacina</name>
    <dbReference type="NCBI Taxonomy" id="1903189"/>
    <lineage>
        <taxon>Eukaryota</taxon>
        <taxon>Fungi</taxon>
        <taxon>Dikarya</taxon>
        <taxon>Ascomycota</taxon>
        <taxon>Pezizomycotina</taxon>
        <taxon>Lecanoromycetes</taxon>
        <taxon>OSLEUM clade</taxon>
        <taxon>Lecanoromycetidae</taxon>
        <taxon>Lecanorales</taxon>
        <taxon>Lecanorineae</taxon>
        <taxon>Parmeliaceae</taxon>
        <taxon>Alectoria</taxon>
    </lineage>
</organism>
<dbReference type="OrthoDB" id="5290269at2759"/>
<sequence length="127" mass="14427">MPLYPPLYTNPPPPLPDIDVSNPDAHRAAFHHTDYDSTLPLIRARFPNIDPVYIAKIYRGTIHPEGLIWLDVDRQDASPPNFSDLAHLLYCFEVYGQILCILTDPHGGAKEVEMQRALTDYRLRSSS</sequence>
<proteinExistence type="predicted"/>
<evidence type="ECO:0000313" key="2">
    <source>
        <dbReference type="Proteomes" id="UP000664203"/>
    </source>
</evidence>
<accession>A0A8H3EJZ9</accession>
<name>A0A8H3EJZ9_9LECA</name>
<dbReference type="EMBL" id="CAJPDR010000011">
    <property type="protein sequence ID" value="CAF9905432.1"/>
    <property type="molecule type" value="Genomic_DNA"/>
</dbReference>
<dbReference type="AlphaFoldDB" id="A0A8H3EJZ9"/>
<evidence type="ECO:0000313" key="1">
    <source>
        <dbReference type="EMBL" id="CAF9905432.1"/>
    </source>
</evidence>
<protein>
    <submittedName>
        <fullName evidence="1">Uncharacterized protein</fullName>
    </submittedName>
</protein>
<comment type="caution">
    <text evidence="1">The sequence shown here is derived from an EMBL/GenBank/DDBJ whole genome shotgun (WGS) entry which is preliminary data.</text>
</comment>
<dbReference type="Proteomes" id="UP000664203">
    <property type="component" value="Unassembled WGS sequence"/>
</dbReference>
<gene>
    <name evidence="1" type="ORF">ALECFALPRED_000612</name>
</gene>
<keyword evidence="2" id="KW-1185">Reference proteome</keyword>